<accession>A0AAV3U9D0</accession>
<name>A0AAV3U9D0_9ALTE</name>
<dbReference type="PANTHER" id="PTHR35177:SF2">
    <property type="entry name" value="HYDROGENASE MATURATION FACTOR HYBG"/>
    <property type="match status" value="1"/>
</dbReference>
<dbReference type="GO" id="GO:0051604">
    <property type="term" value="P:protein maturation"/>
    <property type="evidence" value="ECO:0007669"/>
    <property type="project" value="TreeGrafter"/>
</dbReference>
<protein>
    <submittedName>
        <fullName evidence="2">HypC/HybG/HupF family hydrogenase formation chaperone</fullName>
    </submittedName>
</protein>
<dbReference type="SUPFAM" id="SSF159127">
    <property type="entry name" value="HupF/HypC-like"/>
    <property type="match status" value="1"/>
</dbReference>
<dbReference type="FunFam" id="2.30.30.140:FF:000022">
    <property type="entry name" value="Hydrogenase assembly chaperone HybG"/>
    <property type="match status" value="1"/>
</dbReference>
<dbReference type="PRINTS" id="PR00445">
    <property type="entry name" value="HUPFHYPC"/>
</dbReference>
<comment type="similarity">
    <text evidence="1">Belongs to the HupF/HypC family.</text>
</comment>
<dbReference type="RefSeq" id="WP_345427819.1">
    <property type="nucleotide sequence ID" value="NZ_AP031496.1"/>
</dbReference>
<organism evidence="2 3">
    <name type="scientific">Halioxenophilus aromaticivorans</name>
    <dbReference type="NCBI Taxonomy" id="1306992"/>
    <lineage>
        <taxon>Bacteria</taxon>
        <taxon>Pseudomonadati</taxon>
        <taxon>Pseudomonadota</taxon>
        <taxon>Gammaproteobacteria</taxon>
        <taxon>Alteromonadales</taxon>
        <taxon>Alteromonadaceae</taxon>
        <taxon>Halioxenophilus</taxon>
    </lineage>
</organism>
<sequence length="86" mass="9190">MCLAIPAEVISIDRDTDNASVAVGEVKKTVSLALVEDVNPGDFVLIHVGYALEKLDPEEAEKTLAIFAEMDAEMAPETTTVEGDRA</sequence>
<gene>
    <name evidence="2" type="ORF">GCM10025791_46820</name>
</gene>
<evidence type="ECO:0000256" key="1">
    <source>
        <dbReference type="ARBA" id="ARBA00006018"/>
    </source>
</evidence>
<dbReference type="Proteomes" id="UP001409585">
    <property type="component" value="Unassembled WGS sequence"/>
</dbReference>
<keyword evidence="3" id="KW-1185">Reference proteome</keyword>
<dbReference type="InterPro" id="IPR001109">
    <property type="entry name" value="Hydrogenase_HupF/HypC"/>
</dbReference>
<evidence type="ECO:0000313" key="2">
    <source>
        <dbReference type="EMBL" id="GAA4960215.1"/>
    </source>
</evidence>
<dbReference type="NCBIfam" id="TIGR00074">
    <property type="entry name" value="hypC_hupF"/>
    <property type="match status" value="1"/>
</dbReference>
<dbReference type="Pfam" id="PF01455">
    <property type="entry name" value="HupF_HypC"/>
    <property type="match status" value="1"/>
</dbReference>
<dbReference type="AlphaFoldDB" id="A0AAV3U9D0"/>
<dbReference type="GO" id="GO:1902670">
    <property type="term" value="F:carbon dioxide binding"/>
    <property type="evidence" value="ECO:0007669"/>
    <property type="project" value="TreeGrafter"/>
</dbReference>
<comment type="caution">
    <text evidence="2">The sequence shown here is derived from an EMBL/GenBank/DDBJ whole genome shotgun (WGS) entry which is preliminary data.</text>
</comment>
<dbReference type="GO" id="GO:0005506">
    <property type="term" value="F:iron ion binding"/>
    <property type="evidence" value="ECO:0007669"/>
    <property type="project" value="TreeGrafter"/>
</dbReference>
<evidence type="ECO:0000313" key="3">
    <source>
        <dbReference type="Proteomes" id="UP001409585"/>
    </source>
</evidence>
<proteinExistence type="inferred from homology"/>
<dbReference type="Gene3D" id="2.30.30.140">
    <property type="match status" value="1"/>
</dbReference>
<dbReference type="EMBL" id="BAABLX010000079">
    <property type="protein sequence ID" value="GAA4960215.1"/>
    <property type="molecule type" value="Genomic_DNA"/>
</dbReference>
<dbReference type="PANTHER" id="PTHR35177">
    <property type="entry name" value="HYDROGENASE MATURATION FACTOR HYBG"/>
    <property type="match status" value="1"/>
</dbReference>
<reference evidence="3" key="1">
    <citation type="journal article" date="2019" name="Int. J. Syst. Evol. Microbiol.">
        <title>The Global Catalogue of Microorganisms (GCM) 10K type strain sequencing project: providing services to taxonomists for standard genome sequencing and annotation.</title>
        <authorList>
            <consortium name="The Broad Institute Genomics Platform"/>
            <consortium name="The Broad Institute Genome Sequencing Center for Infectious Disease"/>
            <person name="Wu L."/>
            <person name="Ma J."/>
        </authorList>
    </citation>
    <scope>NUCLEOTIDE SEQUENCE [LARGE SCALE GENOMIC DNA]</scope>
    <source>
        <strain evidence="3">JCM 19134</strain>
    </source>
</reference>